<dbReference type="InterPro" id="IPR036514">
    <property type="entry name" value="SGNH_hydro_sf"/>
</dbReference>
<dbReference type="eggNOG" id="COG2755">
    <property type="taxonomic scope" value="Bacteria"/>
</dbReference>
<evidence type="ECO:0000259" key="1">
    <source>
        <dbReference type="Pfam" id="PF13472"/>
    </source>
</evidence>
<name>A0A095ZA48_9FIRM</name>
<organism evidence="2 3">
    <name type="scientific">Anaerococcus lactolyticus S7-1-13</name>
    <dbReference type="NCBI Taxonomy" id="1284686"/>
    <lineage>
        <taxon>Bacteria</taxon>
        <taxon>Bacillati</taxon>
        <taxon>Bacillota</taxon>
        <taxon>Tissierellia</taxon>
        <taxon>Tissierellales</taxon>
        <taxon>Peptoniphilaceae</taxon>
        <taxon>Anaerococcus</taxon>
    </lineage>
</organism>
<feature type="domain" description="SGNH hydrolase-type esterase" evidence="1">
    <location>
        <begin position="6"/>
        <end position="139"/>
    </location>
</feature>
<evidence type="ECO:0000313" key="2">
    <source>
        <dbReference type="EMBL" id="KGF05299.1"/>
    </source>
</evidence>
<dbReference type="Proteomes" id="UP000029579">
    <property type="component" value="Unassembled WGS sequence"/>
</dbReference>
<dbReference type="Pfam" id="PF13472">
    <property type="entry name" value="Lipase_GDSL_2"/>
    <property type="match status" value="1"/>
</dbReference>
<dbReference type="InterPro" id="IPR051532">
    <property type="entry name" value="Ester_Hydrolysis_Enzymes"/>
</dbReference>
<dbReference type="Gene3D" id="3.40.50.1110">
    <property type="entry name" value="SGNH hydrolase"/>
    <property type="match status" value="1"/>
</dbReference>
<accession>A0A095ZA48</accession>
<dbReference type="SUPFAM" id="SSF52266">
    <property type="entry name" value="SGNH hydrolase"/>
    <property type="match status" value="1"/>
</dbReference>
<proteinExistence type="predicted"/>
<evidence type="ECO:0000313" key="3">
    <source>
        <dbReference type="Proteomes" id="UP000029579"/>
    </source>
</evidence>
<dbReference type="InterPro" id="IPR013830">
    <property type="entry name" value="SGNH_hydro"/>
</dbReference>
<dbReference type="PANTHER" id="PTHR30383">
    <property type="entry name" value="THIOESTERASE 1/PROTEASE 1/LYSOPHOSPHOLIPASE L1"/>
    <property type="match status" value="1"/>
</dbReference>
<comment type="caution">
    <text evidence="2">The sequence shown here is derived from an EMBL/GenBank/DDBJ whole genome shotgun (WGS) entry which is preliminary data.</text>
</comment>
<dbReference type="AlphaFoldDB" id="A0A095ZA48"/>
<gene>
    <name evidence="2" type="ORF">HMPREF1630_01310</name>
</gene>
<sequence>MVKIICLGDSFTEGYLVENKSYTRFLSKAGFDVVNLGVNGSTTEEMLDRYEGYILTADPADLLIIFGGTNDFMVGYSVDLVFKNLKSIVDLAKAGQILLVIPPFLEEDEYYPIYGEINAKIASLKEKIKTMGLSYIDADTVAGHYLDGIHLASDFHEGLAKKIIGKIGE</sequence>
<dbReference type="EMBL" id="JRMW01000018">
    <property type="protein sequence ID" value="KGF05299.1"/>
    <property type="molecule type" value="Genomic_DNA"/>
</dbReference>
<protein>
    <submittedName>
        <fullName evidence="2">G-D-S-L family lipolytic protein</fullName>
    </submittedName>
</protein>
<reference evidence="2 3" key="1">
    <citation type="submission" date="2014-07" db="EMBL/GenBank/DDBJ databases">
        <authorList>
            <person name="McCorrison J."/>
            <person name="Sanka R."/>
            <person name="Torralba M."/>
            <person name="Gillis M."/>
            <person name="Haft D.H."/>
            <person name="Methe B."/>
            <person name="Sutton G."/>
            <person name="Nelson K.E."/>
        </authorList>
    </citation>
    <scope>NUCLEOTIDE SEQUENCE [LARGE SCALE GENOMIC DNA]</scope>
    <source>
        <strain evidence="2 3">S7-1-13</strain>
    </source>
</reference>